<dbReference type="InterPro" id="IPR051929">
    <property type="entry name" value="VirAsm_ModProt"/>
</dbReference>
<evidence type="ECO:0000313" key="8">
    <source>
        <dbReference type="Proteomes" id="UP001172083"/>
    </source>
</evidence>
<evidence type="ECO:0000313" key="7">
    <source>
        <dbReference type="EMBL" id="MDN5215309.1"/>
    </source>
</evidence>
<dbReference type="InterPro" id="IPR028090">
    <property type="entry name" value="JAB_dom_prok"/>
</dbReference>
<dbReference type="CDD" id="cd08070">
    <property type="entry name" value="MPN_like"/>
    <property type="match status" value="1"/>
</dbReference>
<keyword evidence="8" id="KW-1185">Reference proteome</keyword>
<dbReference type="SMART" id="SM00232">
    <property type="entry name" value="JAB_MPN"/>
    <property type="match status" value="1"/>
</dbReference>
<keyword evidence="2" id="KW-0479">Metal-binding</keyword>
<dbReference type="SUPFAM" id="SSF102712">
    <property type="entry name" value="JAB1/MPN domain"/>
    <property type="match status" value="1"/>
</dbReference>
<dbReference type="PROSITE" id="PS50249">
    <property type="entry name" value="MPN"/>
    <property type="match status" value="1"/>
</dbReference>
<evidence type="ECO:0000256" key="3">
    <source>
        <dbReference type="ARBA" id="ARBA00022801"/>
    </source>
</evidence>
<dbReference type="EMBL" id="JAUJEB010000006">
    <property type="protein sequence ID" value="MDN5215309.1"/>
    <property type="molecule type" value="Genomic_DNA"/>
</dbReference>
<keyword evidence="1" id="KW-0645">Protease</keyword>
<dbReference type="PANTHER" id="PTHR34858">
    <property type="entry name" value="CYSO-CYSTEINE PEPTIDASE"/>
    <property type="match status" value="1"/>
</dbReference>
<protein>
    <submittedName>
        <fullName evidence="7">M67 family metallopeptidase</fullName>
    </submittedName>
</protein>
<evidence type="ECO:0000256" key="2">
    <source>
        <dbReference type="ARBA" id="ARBA00022723"/>
    </source>
</evidence>
<organism evidence="7 8">
    <name type="scientific">Agaribacillus aureus</name>
    <dbReference type="NCBI Taxonomy" id="3051825"/>
    <lineage>
        <taxon>Bacteria</taxon>
        <taxon>Pseudomonadati</taxon>
        <taxon>Bacteroidota</taxon>
        <taxon>Cytophagia</taxon>
        <taxon>Cytophagales</taxon>
        <taxon>Splendidivirgaceae</taxon>
        <taxon>Agaribacillus</taxon>
    </lineage>
</organism>
<dbReference type="InterPro" id="IPR037518">
    <property type="entry name" value="MPN"/>
</dbReference>
<proteinExistence type="predicted"/>
<dbReference type="RefSeq" id="WP_346760644.1">
    <property type="nucleotide sequence ID" value="NZ_JAUJEB010000006.1"/>
</dbReference>
<evidence type="ECO:0000259" key="6">
    <source>
        <dbReference type="PROSITE" id="PS50249"/>
    </source>
</evidence>
<dbReference type="Proteomes" id="UP001172083">
    <property type="component" value="Unassembled WGS sequence"/>
</dbReference>
<dbReference type="PANTHER" id="PTHR34858:SF1">
    <property type="entry name" value="CYSO-CYSTEINE PEPTIDASE"/>
    <property type="match status" value="1"/>
</dbReference>
<name>A0ABT8LBZ7_9BACT</name>
<evidence type="ECO:0000256" key="4">
    <source>
        <dbReference type="ARBA" id="ARBA00022833"/>
    </source>
</evidence>
<comment type="caution">
    <text evidence="7">The sequence shown here is derived from an EMBL/GenBank/DDBJ whole genome shotgun (WGS) entry which is preliminary data.</text>
</comment>
<sequence length="143" mass="16424">MKLVIDKEALGTMHRHAESTFPYECCGFFYGNDGQVRDITQAIPVENSKKGDQRRRFEISAFDYMQAEKYAAENDLALLGIYHSHPNHPARPSEHDLKQAVPFFSYIIISVMDGKVAKTTSWQLNDALKFEEETIEHETTLKQ</sequence>
<keyword evidence="5" id="KW-0482">Metalloprotease</keyword>
<evidence type="ECO:0000256" key="1">
    <source>
        <dbReference type="ARBA" id="ARBA00022670"/>
    </source>
</evidence>
<dbReference type="InterPro" id="IPR000555">
    <property type="entry name" value="JAMM/MPN+_dom"/>
</dbReference>
<dbReference type="Gene3D" id="3.40.140.10">
    <property type="entry name" value="Cytidine Deaminase, domain 2"/>
    <property type="match status" value="1"/>
</dbReference>
<feature type="domain" description="MPN" evidence="6">
    <location>
        <begin position="3"/>
        <end position="141"/>
    </location>
</feature>
<accession>A0ABT8LBZ7</accession>
<reference evidence="7" key="1">
    <citation type="submission" date="2023-06" db="EMBL/GenBank/DDBJ databases">
        <title>Genomic of Agaribacillus aureum.</title>
        <authorList>
            <person name="Wang G."/>
        </authorList>
    </citation>
    <scope>NUCLEOTIDE SEQUENCE</scope>
    <source>
        <strain evidence="7">BMA12</strain>
    </source>
</reference>
<evidence type="ECO:0000256" key="5">
    <source>
        <dbReference type="ARBA" id="ARBA00023049"/>
    </source>
</evidence>
<dbReference type="Pfam" id="PF14464">
    <property type="entry name" value="Prok-JAB"/>
    <property type="match status" value="1"/>
</dbReference>
<keyword evidence="4" id="KW-0862">Zinc</keyword>
<gene>
    <name evidence="7" type="ORF">QQ020_24735</name>
</gene>
<keyword evidence="3" id="KW-0378">Hydrolase</keyword>